<evidence type="ECO:0000313" key="10">
    <source>
        <dbReference type="Ensembl" id="ENSVURP00010029734.1"/>
    </source>
</evidence>
<dbReference type="STRING" id="29139.ENSVURP00010029732"/>
<dbReference type="CDD" id="cd00213">
    <property type="entry name" value="S-100"/>
    <property type="match status" value="1"/>
</dbReference>
<dbReference type="InterPro" id="IPR002048">
    <property type="entry name" value="EF_hand_dom"/>
</dbReference>
<dbReference type="SUPFAM" id="SSF47473">
    <property type="entry name" value="EF-hand"/>
    <property type="match status" value="1"/>
</dbReference>
<keyword evidence="2" id="KW-0597">Phosphoprotein</keyword>
<dbReference type="PANTHER" id="PTHR22571:SF50">
    <property type="entry name" value="EF-HAND DOMAIN-CONTAINING PROTEIN"/>
    <property type="match status" value="1"/>
</dbReference>
<evidence type="ECO:0000256" key="1">
    <source>
        <dbReference type="ARBA" id="ARBA00004463"/>
    </source>
</evidence>
<evidence type="ECO:0000259" key="8">
    <source>
        <dbReference type="PROSITE" id="PS50222"/>
    </source>
</evidence>
<reference evidence="11" key="1">
    <citation type="submission" date="2018-12" db="EMBL/GenBank/DDBJ databases">
        <authorList>
            <person name="Yazar S."/>
        </authorList>
    </citation>
    <scope>NUCLEOTIDE SEQUENCE [LARGE SCALE GENOMIC DNA]</scope>
</reference>
<feature type="compositionally biased region" description="Basic residues" evidence="7">
    <location>
        <begin position="146"/>
        <end position="156"/>
    </location>
</feature>
<dbReference type="InterPro" id="IPR018247">
    <property type="entry name" value="EF_Hand_1_Ca_BS"/>
</dbReference>
<dbReference type="PROSITE" id="PS00018">
    <property type="entry name" value="EF_HAND_1"/>
    <property type="match status" value="1"/>
</dbReference>
<feature type="compositionally biased region" description="Low complexity" evidence="7">
    <location>
        <begin position="233"/>
        <end position="258"/>
    </location>
</feature>
<keyword evidence="11" id="KW-1185">Reference proteome</keyword>
<keyword evidence="4" id="KW-0677">Repeat</keyword>
<dbReference type="GO" id="GO:0046914">
    <property type="term" value="F:transition metal ion binding"/>
    <property type="evidence" value="ECO:0007669"/>
    <property type="project" value="InterPro"/>
</dbReference>
<dbReference type="PROSITE" id="PS50222">
    <property type="entry name" value="EF_HAND_2"/>
    <property type="match status" value="1"/>
</dbReference>
<dbReference type="SMART" id="SM01394">
    <property type="entry name" value="S_100"/>
    <property type="match status" value="1"/>
</dbReference>
<dbReference type="InterPro" id="IPR011992">
    <property type="entry name" value="EF-hand-dom_pair"/>
</dbReference>
<evidence type="ECO:0000256" key="5">
    <source>
        <dbReference type="ARBA" id="ARBA00022837"/>
    </source>
</evidence>
<organism evidence="10 11">
    <name type="scientific">Vombatus ursinus</name>
    <name type="common">Common wombat</name>
    <dbReference type="NCBI Taxonomy" id="29139"/>
    <lineage>
        <taxon>Eukaryota</taxon>
        <taxon>Metazoa</taxon>
        <taxon>Chordata</taxon>
        <taxon>Craniata</taxon>
        <taxon>Vertebrata</taxon>
        <taxon>Euteleostomi</taxon>
        <taxon>Mammalia</taxon>
        <taxon>Metatheria</taxon>
        <taxon>Diprotodontia</taxon>
        <taxon>Vombatidae</taxon>
        <taxon>Vombatus</taxon>
    </lineage>
</organism>
<evidence type="ECO:0000256" key="7">
    <source>
        <dbReference type="SAM" id="MobiDB-lite"/>
    </source>
</evidence>
<accession>A0A4X2LW23</accession>
<evidence type="ECO:0000313" key="9">
    <source>
        <dbReference type="Ensembl" id="ENSVURP00010029732.1"/>
    </source>
</evidence>
<evidence type="ECO:0000256" key="6">
    <source>
        <dbReference type="ARBA" id="ARBA00038258"/>
    </source>
</evidence>
<dbReference type="FunFam" id="1.10.238.10:FF:000133">
    <property type="entry name" value="Filaggrin"/>
    <property type="match status" value="1"/>
</dbReference>
<dbReference type="GeneTree" id="ENSGT00940000154467"/>
<dbReference type="Ensembl" id="ENSVURT00010033851.1">
    <property type="protein sequence ID" value="ENSVURP00010029732.1"/>
    <property type="gene ID" value="ENSVURG00010022721.1"/>
</dbReference>
<dbReference type="Ensembl" id="ENSVURT00010033853.1">
    <property type="protein sequence ID" value="ENSVURP00010029734.1"/>
    <property type="gene ID" value="ENSVURG00010022722.1"/>
</dbReference>
<dbReference type="InterPro" id="IPR052503">
    <property type="entry name" value="S100-fused_Epidermal_Struct"/>
</dbReference>
<dbReference type="OMA" id="RPIMKNP"/>
<keyword evidence="3" id="KW-0479">Metal-binding</keyword>
<proteinExistence type="inferred from homology"/>
<reference evidence="10" key="2">
    <citation type="submission" date="2025-05" db="UniProtKB">
        <authorList>
            <consortium name="Ensembl"/>
        </authorList>
    </citation>
    <scope>IDENTIFICATION</scope>
</reference>
<name>A0A4X2LW23_VOMUR</name>
<comment type="subcellular location">
    <subcellularLocation>
        <location evidence="1">Cytoplasmic granule</location>
    </subcellularLocation>
</comment>
<gene>
    <name evidence="10" type="primary">LOC114033031</name>
    <name evidence="9" type="synonym">LOC114033030</name>
</gene>
<evidence type="ECO:0000256" key="3">
    <source>
        <dbReference type="ARBA" id="ARBA00022723"/>
    </source>
</evidence>
<dbReference type="AlphaFoldDB" id="A0A4X2LW23"/>
<feature type="compositionally biased region" description="Low complexity" evidence="7">
    <location>
        <begin position="123"/>
        <end position="145"/>
    </location>
</feature>
<evidence type="ECO:0000313" key="11">
    <source>
        <dbReference type="Proteomes" id="UP000314987"/>
    </source>
</evidence>
<dbReference type="PANTHER" id="PTHR22571">
    <property type="entry name" value="FILAGGRIN-RELATED"/>
    <property type="match status" value="1"/>
</dbReference>
<dbReference type="PROSITE" id="PS00303">
    <property type="entry name" value="S100_CABP"/>
    <property type="match status" value="1"/>
</dbReference>
<dbReference type="Proteomes" id="UP000314987">
    <property type="component" value="Unassembled WGS sequence"/>
</dbReference>
<dbReference type="InterPro" id="IPR034325">
    <property type="entry name" value="S-100_dom"/>
</dbReference>
<evidence type="ECO:0000256" key="4">
    <source>
        <dbReference type="ARBA" id="ARBA00022737"/>
    </source>
</evidence>
<dbReference type="Gene3D" id="1.10.238.10">
    <property type="entry name" value="EF-hand"/>
    <property type="match status" value="1"/>
</dbReference>
<feature type="compositionally biased region" description="Polar residues" evidence="7">
    <location>
        <begin position="157"/>
        <end position="170"/>
    </location>
</feature>
<feature type="region of interest" description="Disordered" evidence="7">
    <location>
        <begin position="98"/>
        <end position="258"/>
    </location>
</feature>
<sequence>MSQLLRSIVTVIDVFYNYCGQDEECDTMCKKELKELLEKEMGSLLKNPNNPDTVDVFMQILDRDHDRRVDFTEYLLMVFKLTMACNKSVVREYCHASGSRQKHQGHHLQEAQSETEEQEESTGQESDFSHSSWSSREGFGSSKSGQSHRNRGHRHGSSSTGWERNDSSYNSGHGEGSGRSYHRSRSSHSESSSQEKYGFKANKQGGRRHKLSISPSRISGGEEYESGTGNSGSGQSTSYGQHESSSGHSSSYGQHGSG</sequence>
<comment type="similarity">
    <text evidence="6">Belongs to the S100-fused protein family.</text>
</comment>
<dbReference type="InterPro" id="IPR001751">
    <property type="entry name" value="S100/CaBP7/8-like_CS"/>
</dbReference>
<protein>
    <recommendedName>
        <fullName evidence="8">EF-hand domain-containing protein</fullName>
    </recommendedName>
</protein>
<dbReference type="GO" id="GO:0005509">
    <property type="term" value="F:calcium ion binding"/>
    <property type="evidence" value="ECO:0007669"/>
    <property type="project" value="InterPro"/>
</dbReference>
<feature type="domain" description="EF-hand" evidence="8">
    <location>
        <begin position="49"/>
        <end position="84"/>
    </location>
</feature>
<dbReference type="Pfam" id="PF01023">
    <property type="entry name" value="S_100"/>
    <property type="match status" value="1"/>
</dbReference>
<feature type="compositionally biased region" description="Acidic residues" evidence="7">
    <location>
        <begin position="113"/>
        <end position="122"/>
    </location>
</feature>
<dbReference type="InterPro" id="IPR013787">
    <property type="entry name" value="S100_Ca-bd_sub"/>
</dbReference>
<evidence type="ECO:0000256" key="2">
    <source>
        <dbReference type="ARBA" id="ARBA00022553"/>
    </source>
</evidence>
<keyword evidence="5" id="KW-0106">Calcium</keyword>